<sequence>MCFDIEYGDFGGVLTSWNKLTRLSLFHNATNAPGIPFVPGSLRLLHIHVLHSTSLLDFPPLPQGSVFSMGLLILDISSDHGAAHTALANLEQLHPSVGTACKHLRLLCGTRHEKGSLHDVLPFLAMHSQLLSSTGTHEVSAMHVKVKPGEIPQLASLFESVTFMGMVNYEVTSLHVLREAASLPGLAGLQLRFEVDESRACEVKTAHFAGQVRQQAVPLTIQYHAFPFIDDEDVPDWLLQIKWECDDATAGLPARVALTGVPCKFAKWSTASMEPSGRTELREKGQVHKVTKPTSA</sequence>
<name>A0ABQ7GK01_DUNSA</name>
<evidence type="ECO:0000313" key="3">
    <source>
        <dbReference type="Proteomes" id="UP000815325"/>
    </source>
</evidence>
<feature type="compositionally biased region" description="Basic and acidic residues" evidence="1">
    <location>
        <begin position="277"/>
        <end position="286"/>
    </location>
</feature>
<gene>
    <name evidence="2" type="ORF">DUNSADRAFT_8099</name>
</gene>
<evidence type="ECO:0000256" key="1">
    <source>
        <dbReference type="SAM" id="MobiDB-lite"/>
    </source>
</evidence>
<organism evidence="2 3">
    <name type="scientific">Dunaliella salina</name>
    <name type="common">Green alga</name>
    <name type="synonym">Protococcus salinus</name>
    <dbReference type="NCBI Taxonomy" id="3046"/>
    <lineage>
        <taxon>Eukaryota</taxon>
        <taxon>Viridiplantae</taxon>
        <taxon>Chlorophyta</taxon>
        <taxon>core chlorophytes</taxon>
        <taxon>Chlorophyceae</taxon>
        <taxon>CS clade</taxon>
        <taxon>Chlamydomonadales</taxon>
        <taxon>Dunaliellaceae</taxon>
        <taxon>Dunaliella</taxon>
    </lineage>
</organism>
<feature type="compositionally biased region" description="Basic residues" evidence="1">
    <location>
        <begin position="287"/>
        <end position="296"/>
    </location>
</feature>
<accession>A0ABQ7GK01</accession>
<comment type="caution">
    <text evidence="2">The sequence shown here is derived from an EMBL/GenBank/DDBJ whole genome shotgun (WGS) entry which is preliminary data.</text>
</comment>
<protein>
    <submittedName>
        <fullName evidence="2">Uncharacterized protein</fullName>
    </submittedName>
</protein>
<feature type="region of interest" description="Disordered" evidence="1">
    <location>
        <begin position="275"/>
        <end position="296"/>
    </location>
</feature>
<dbReference type="Proteomes" id="UP000815325">
    <property type="component" value="Unassembled WGS sequence"/>
</dbReference>
<evidence type="ECO:0000313" key="2">
    <source>
        <dbReference type="EMBL" id="KAF5834950.1"/>
    </source>
</evidence>
<dbReference type="EMBL" id="MU069729">
    <property type="protein sequence ID" value="KAF5834950.1"/>
    <property type="molecule type" value="Genomic_DNA"/>
</dbReference>
<reference evidence="2" key="1">
    <citation type="submission" date="2017-08" db="EMBL/GenBank/DDBJ databases">
        <authorList>
            <person name="Polle J.E."/>
            <person name="Barry K."/>
            <person name="Cushman J."/>
            <person name="Schmutz J."/>
            <person name="Tran D."/>
            <person name="Hathwaick L.T."/>
            <person name="Yim W.C."/>
            <person name="Jenkins J."/>
            <person name="Mckie-Krisberg Z.M."/>
            <person name="Prochnik S."/>
            <person name="Lindquist E."/>
            <person name="Dockter R.B."/>
            <person name="Adam C."/>
            <person name="Molina H."/>
            <person name="Bunkerborg J."/>
            <person name="Jin E."/>
            <person name="Buchheim M."/>
            <person name="Magnuson J."/>
        </authorList>
    </citation>
    <scope>NUCLEOTIDE SEQUENCE</scope>
    <source>
        <strain evidence="2">CCAP 19/18</strain>
    </source>
</reference>
<proteinExistence type="predicted"/>
<keyword evidence="3" id="KW-1185">Reference proteome</keyword>